<evidence type="ECO:0000313" key="1">
    <source>
        <dbReference type="EMBL" id="QHT16498.1"/>
    </source>
</evidence>
<organism evidence="1">
    <name type="scientific">viral metagenome</name>
    <dbReference type="NCBI Taxonomy" id="1070528"/>
    <lineage>
        <taxon>unclassified sequences</taxon>
        <taxon>metagenomes</taxon>
        <taxon>organismal metagenomes</taxon>
    </lineage>
</organism>
<dbReference type="AlphaFoldDB" id="A0A6C0DHU8"/>
<dbReference type="EMBL" id="MN739626">
    <property type="protein sequence ID" value="QHT16498.1"/>
    <property type="molecule type" value="Genomic_DNA"/>
</dbReference>
<accession>A0A6C0DHU8</accession>
<reference evidence="1" key="1">
    <citation type="journal article" date="2020" name="Nature">
        <title>Giant virus diversity and host interactions through global metagenomics.</title>
        <authorList>
            <person name="Schulz F."/>
            <person name="Roux S."/>
            <person name="Paez-Espino D."/>
            <person name="Jungbluth S."/>
            <person name="Walsh D.A."/>
            <person name="Denef V.J."/>
            <person name="McMahon K.D."/>
            <person name="Konstantinidis K.T."/>
            <person name="Eloe-Fadrosh E.A."/>
            <person name="Kyrpides N.C."/>
            <person name="Woyke T."/>
        </authorList>
    </citation>
    <scope>NUCLEOTIDE SEQUENCE</scope>
    <source>
        <strain evidence="1">GVMAG-M-3300023174-189</strain>
    </source>
</reference>
<sequence>METPDELGVLADYRRVALVEQLYNILWEIIANRKWNLDKKLVKFLFIRFKDYFILGTTQFRTKDSIEKEHTPFKFNKSQVDTTASVSARGYGAKLFPFNIQGQYSNLFRLTDTDTFSSDPSAWGMKDWIDITELGKIIDNNDEFETQYFRSIYHTPMTKKNKGETVELPFFLKDEFLNSDVNTFIQLHNLKYFYVFKNSPSVSAQLDSALQQITRVYQKTDVEIYSSTNLSAPVLIETPVGFGIHTDDWSGAMALDWVIGEKKILNSTTGTRTFYKSEVRVNITGSDKNIWSRNDSNSSSDKKFGYRFADFKPLSEELWKPKIRITIALMNDVYMDTISSNDNKIQENIYIRMEDDLISFPSADPTIASKLRNTPLPSRLRIIVDILEESVKTNPEAGLAITGVKSKSNIIHGKAIHECIIRSLDLFKKHITRVIQNNDFTFCSDELLKKLEEDCNPNKEKNKKSAKRSKEALLFESRVSKYLETELSSVNFGEEDYIITWEDNDATISANHNLDGQAIDTLGRLVTKNNTIWIAIQSKDRESAIPKCELDNFINTLNSLRVNKHVNDKIIPILTLAKMKSFNYDTHIMMLKAGISTVVETVSDSIGSVSEAIILQQFSNIL</sequence>
<name>A0A6C0DHU8_9ZZZZ</name>
<protein>
    <submittedName>
        <fullName evidence="1">Uncharacterized protein</fullName>
    </submittedName>
</protein>
<proteinExistence type="predicted"/>